<name>A0ABD1G1A7_SALDI</name>
<dbReference type="Proteomes" id="UP001567538">
    <property type="component" value="Unassembled WGS sequence"/>
</dbReference>
<gene>
    <name evidence="4" type="ORF">AAHA92_30345</name>
</gene>
<dbReference type="Pfam" id="PF13041">
    <property type="entry name" value="PPR_2"/>
    <property type="match status" value="1"/>
</dbReference>
<dbReference type="GO" id="GO:0003729">
    <property type="term" value="F:mRNA binding"/>
    <property type="evidence" value="ECO:0007669"/>
    <property type="project" value="UniProtKB-ARBA"/>
</dbReference>
<feature type="repeat" description="PPR" evidence="3">
    <location>
        <begin position="173"/>
        <end position="207"/>
    </location>
</feature>
<dbReference type="Pfam" id="PF01535">
    <property type="entry name" value="PPR"/>
    <property type="match status" value="2"/>
</dbReference>
<comment type="similarity">
    <text evidence="1">Belongs to the PPR family. P subfamily.</text>
</comment>
<dbReference type="NCBIfam" id="TIGR00756">
    <property type="entry name" value="PPR"/>
    <property type="match status" value="1"/>
</dbReference>
<evidence type="ECO:0000313" key="5">
    <source>
        <dbReference type="Proteomes" id="UP001567538"/>
    </source>
</evidence>
<dbReference type="InterPro" id="IPR011990">
    <property type="entry name" value="TPR-like_helical_dom_sf"/>
</dbReference>
<protein>
    <submittedName>
        <fullName evidence="4">Pentatricopeptide repeat-containing protein, mitochondrial-like protein</fullName>
    </submittedName>
</protein>
<feature type="repeat" description="PPR" evidence="3">
    <location>
        <begin position="349"/>
        <end position="383"/>
    </location>
</feature>
<sequence length="485" mass="55534">MKLFSEFSVSSSLSRRAYSSLQKTQIRTRSSRKSPVFESIYRSIAHLGDPNVSVVPALDEWIRKGNSAKKWDLQRVITELMAFKRFRHALEVSLWMSNEKRYPISPFDIAVRLKLILKNFSIEQAESYFSKIPEHVRTYQIYLALLNCYTISQYVDKAESIMQKARDLGYADKPIWYNLMMNLYCRLGNREKLRELLAEMESKGICYDEFTYSVCLSACAAASDAEGMERVVRVMESDPEVVVHWRTLVTAAQGYLRIGSTNEAVEVVKKLEKQLKTGSQRYVLLAFILNLYAEAGKKEELYRIWKASKDGKVVNKVYISMMRSLMKFNDIEGMEKIFREWESGASLFDFRVANFLIDAYCTGGCVEKAEALMAEVVSKGGRPLVLTWCHLAGGYVKKNQVAEAVRSLRKGIAACPPKFMSKKQALITCLEYLQNNDCVEEAQELIMSLRTRFMSEASASNELPGVREDQDFEEVLVSEDEDVNY</sequence>
<keyword evidence="2" id="KW-0677">Repeat</keyword>
<dbReference type="InterPro" id="IPR002885">
    <property type="entry name" value="PPR_rpt"/>
</dbReference>
<evidence type="ECO:0000256" key="1">
    <source>
        <dbReference type="ARBA" id="ARBA00007626"/>
    </source>
</evidence>
<comment type="caution">
    <text evidence="4">The sequence shown here is derived from an EMBL/GenBank/DDBJ whole genome shotgun (WGS) entry which is preliminary data.</text>
</comment>
<evidence type="ECO:0000313" key="4">
    <source>
        <dbReference type="EMBL" id="KAL1537871.1"/>
    </source>
</evidence>
<dbReference type="SUPFAM" id="SSF48452">
    <property type="entry name" value="TPR-like"/>
    <property type="match status" value="1"/>
</dbReference>
<evidence type="ECO:0000256" key="3">
    <source>
        <dbReference type="PROSITE-ProRule" id="PRU00708"/>
    </source>
</evidence>
<evidence type="ECO:0000256" key="2">
    <source>
        <dbReference type="ARBA" id="ARBA00022737"/>
    </source>
</evidence>
<dbReference type="PROSITE" id="PS51375">
    <property type="entry name" value="PPR"/>
    <property type="match status" value="2"/>
</dbReference>
<proteinExistence type="inferred from homology"/>
<dbReference type="Gene3D" id="1.25.40.10">
    <property type="entry name" value="Tetratricopeptide repeat domain"/>
    <property type="match status" value="2"/>
</dbReference>
<organism evidence="4 5">
    <name type="scientific">Salvia divinorum</name>
    <name type="common">Maria pastora</name>
    <name type="synonym">Diviner's sage</name>
    <dbReference type="NCBI Taxonomy" id="28513"/>
    <lineage>
        <taxon>Eukaryota</taxon>
        <taxon>Viridiplantae</taxon>
        <taxon>Streptophyta</taxon>
        <taxon>Embryophyta</taxon>
        <taxon>Tracheophyta</taxon>
        <taxon>Spermatophyta</taxon>
        <taxon>Magnoliopsida</taxon>
        <taxon>eudicotyledons</taxon>
        <taxon>Gunneridae</taxon>
        <taxon>Pentapetalae</taxon>
        <taxon>asterids</taxon>
        <taxon>lamiids</taxon>
        <taxon>Lamiales</taxon>
        <taxon>Lamiaceae</taxon>
        <taxon>Nepetoideae</taxon>
        <taxon>Mentheae</taxon>
        <taxon>Salviinae</taxon>
        <taxon>Salvia</taxon>
        <taxon>Salvia subgen. Calosphace</taxon>
    </lineage>
</organism>
<dbReference type="AlphaFoldDB" id="A0ABD1G1A7"/>
<accession>A0ABD1G1A7</accession>
<dbReference type="PANTHER" id="PTHR45717:SF57">
    <property type="entry name" value="PENTACOTRIPEPTIDE-REPEAT REGION OF PRORP DOMAIN-CONTAINING PROTEIN"/>
    <property type="match status" value="1"/>
</dbReference>
<dbReference type="PANTHER" id="PTHR45717">
    <property type="entry name" value="OS12G0527900 PROTEIN"/>
    <property type="match status" value="1"/>
</dbReference>
<dbReference type="EMBL" id="JBEAFC010000011">
    <property type="protein sequence ID" value="KAL1537871.1"/>
    <property type="molecule type" value="Genomic_DNA"/>
</dbReference>
<reference evidence="4 5" key="1">
    <citation type="submission" date="2024-06" db="EMBL/GenBank/DDBJ databases">
        <title>A chromosome level genome sequence of Diviner's sage (Salvia divinorum).</title>
        <authorList>
            <person name="Ford S.A."/>
            <person name="Ro D.-K."/>
            <person name="Ness R.W."/>
            <person name="Phillips M.A."/>
        </authorList>
    </citation>
    <scope>NUCLEOTIDE SEQUENCE [LARGE SCALE GENOMIC DNA]</scope>
    <source>
        <strain evidence="4">SAF-2024a</strain>
        <tissue evidence="4">Leaf</tissue>
    </source>
</reference>
<keyword evidence="5" id="KW-1185">Reference proteome</keyword>